<reference evidence="1 2" key="1">
    <citation type="submission" date="2018-03" db="EMBL/GenBank/DDBJ databases">
        <title>Diversity of phytobeneficial traits revealed by whole-genome analysis of worldwide-isolated phenazine-producing Pseudomonas spp.</title>
        <authorList>
            <person name="Biessy A."/>
            <person name="Novinscak A."/>
            <person name="Blom J."/>
            <person name="Leger G."/>
            <person name="Thomashow L.S."/>
            <person name="Cazorla F.M."/>
            <person name="Josic D."/>
            <person name="Filion M."/>
        </authorList>
    </citation>
    <scope>NUCLEOTIDE SEQUENCE [LARGE SCALE GENOMIC DNA]</scope>
    <source>
        <strain evidence="1 2">ChPhzS24</strain>
    </source>
</reference>
<proteinExistence type="predicted"/>
<organism evidence="1 2">
    <name type="scientific">Pseudomonas chlororaphis subsp. aureofaciens</name>
    <dbReference type="NCBI Taxonomy" id="587851"/>
    <lineage>
        <taxon>Bacteria</taxon>
        <taxon>Pseudomonadati</taxon>
        <taxon>Pseudomonadota</taxon>
        <taxon>Gammaproteobacteria</taxon>
        <taxon>Pseudomonadales</taxon>
        <taxon>Pseudomonadaceae</taxon>
        <taxon>Pseudomonas</taxon>
    </lineage>
</organism>
<protein>
    <submittedName>
        <fullName evidence="1">Uncharacterized protein</fullName>
    </submittedName>
</protein>
<accession>A0AAD0ZH66</accession>
<name>A0AAD0ZH66_9PSED</name>
<evidence type="ECO:0000313" key="1">
    <source>
        <dbReference type="EMBL" id="AZE31297.1"/>
    </source>
</evidence>
<dbReference type="EMBL" id="CP027750">
    <property type="protein sequence ID" value="AZE31297.1"/>
    <property type="molecule type" value="Genomic_DNA"/>
</dbReference>
<sequence>MKILINLQVGSVRVKGLRDILCNVFKGGVGESFTWKPARWSIPCSR</sequence>
<evidence type="ECO:0000313" key="2">
    <source>
        <dbReference type="Proteomes" id="UP000280455"/>
    </source>
</evidence>
<dbReference type="AlphaFoldDB" id="A0AAD0ZH66"/>
<gene>
    <name evidence="1" type="ORF">C4K07_4530</name>
</gene>
<dbReference type="Proteomes" id="UP000280455">
    <property type="component" value="Chromosome"/>
</dbReference>